<feature type="transmembrane region" description="Helical" evidence="1">
    <location>
        <begin position="83"/>
        <end position="104"/>
    </location>
</feature>
<keyword evidence="1" id="KW-1133">Transmembrane helix</keyword>
<proteinExistence type="predicted"/>
<accession>A0A0A2TI65</accession>
<feature type="transmembrane region" description="Helical" evidence="1">
    <location>
        <begin position="58"/>
        <end position="77"/>
    </location>
</feature>
<dbReference type="AlphaFoldDB" id="A0A0A2TI65"/>
<protein>
    <submittedName>
        <fullName evidence="2">Uncharacterized protein</fullName>
    </submittedName>
</protein>
<keyword evidence="3" id="KW-1185">Reference proteome</keyword>
<reference evidence="2 3" key="1">
    <citation type="journal article" date="2015" name="Stand. Genomic Sci.">
        <title>High quality draft genome sequence of the moderately halophilic bacterium Pontibacillus yanchengensis Y32(T) and comparison among Pontibacillus genomes.</title>
        <authorList>
            <person name="Huang J."/>
            <person name="Qiao Z.X."/>
            <person name="Tang J.W."/>
            <person name="Wang G."/>
        </authorList>
    </citation>
    <scope>NUCLEOTIDE SEQUENCE [LARGE SCALE GENOMIC DNA]</scope>
    <source>
        <strain evidence="2 3">Y32</strain>
    </source>
</reference>
<feature type="transmembrane region" description="Helical" evidence="1">
    <location>
        <begin position="186"/>
        <end position="206"/>
    </location>
</feature>
<dbReference type="EMBL" id="AVBF01000009">
    <property type="protein sequence ID" value="KGP73756.1"/>
    <property type="molecule type" value="Genomic_DNA"/>
</dbReference>
<evidence type="ECO:0000313" key="3">
    <source>
        <dbReference type="Proteomes" id="UP000030147"/>
    </source>
</evidence>
<comment type="caution">
    <text evidence="2">The sequence shown here is derived from an EMBL/GenBank/DDBJ whole genome shotgun (WGS) entry which is preliminary data.</text>
</comment>
<dbReference type="Proteomes" id="UP000030147">
    <property type="component" value="Unassembled WGS sequence"/>
</dbReference>
<gene>
    <name evidence="2" type="ORF">N782_02415</name>
</gene>
<keyword evidence="1" id="KW-0472">Membrane</keyword>
<keyword evidence="1" id="KW-0812">Transmembrane</keyword>
<evidence type="ECO:0000313" key="2">
    <source>
        <dbReference type="EMBL" id="KGP73756.1"/>
    </source>
</evidence>
<feature type="transmembrane region" description="Helical" evidence="1">
    <location>
        <begin position="135"/>
        <end position="154"/>
    </location>
</feature>
<organism evidence="2 3">
    <name type="scientific">Pontibacillus yanchengensis Y32</name>
    <dbReference type="NCBI Taxonomy" id="1385514"/>
    <lineage>
        <taxon>Bacteria</taxon>
        <taxon>Bacillati</taxon>
        <taxon>Bacillota</taxon>
        <taxon>Bacilli</taxon>
        <taxon>Bacillales</taxon>
        <taxon>Bacillaceae</taxon>
        <taxon>Pontibacillus</taxon>
    </lineage>
</organism>
<dbReference type="RefSeq" id="WP_036817014.1">
    <property type="nucleotide sequence ID" value="NZ_AVBF01000009.1"/>
</dbReference>
<feature type="transmembrane region" description="Helical" evidence="1">
    <location>
        <begin position="6"/>
        <end position="37"/>
    </location>
</feature>
<sequence>MNRNNVILIILIVTAILISSILFLLNHPMFIAPILLLTLSIKSFGKPTEIKILSTFTFFLYPGIISSFLHVSLIMLFPSINEYLSLGIGGFINLIIIFIMYFYLESDYRRAYINSQSKLEGYSNFLERIRISVDIVRYCTGAILTLLVLVSTLITEDNVVVALELIKLTPSQLGVTPLEVINYLDFLIYSIFLPFVLGNFGVKIIADYAKFKKRPYFID</sequence>
<evidence type="ECO:0000256" key="1">
    <source>
        <dbReference type="SAM" id="Phobius"/>
    </source>
</evidence>
<name>A0A0A2TI65_9BACI</name>